<keyword evidence="1" id="KW-1133">Transmembrane helix</keyword>
<dbReference type="VEuPathDB" id="CryptoDB:Vbra_13367"/>
<proteinExistence type="predicted"/>
<keyword evidence="1" id="KW-0472">Membrane</keyword>
<dbReference type="InParanoid" id="A0A0G4EUJ9"/>
<evidence type="ECO:0000313" key="2">
    <source>
        <dbReference type="EMBL" id="CEM01980.1"/>
    </source>
</evidence>
<keyword evidence="1" id="KW-0812">Transmembrane</keyword>
<reference evidence="2 3" key="1">
    <citation type="submission" date="2014-11" db="EMBL/GenBank/DDBJ databases">
        <authorList>
            <person name="Zhu J."/>
            <person name="Qi W."/>
            <person name="Song R."/>
        </authorList>
    </citation>
    <scope>NUCLEOTIDE SEQUENCE [LARGE SCALE GENOMIC DNA]</scope>
</reference>
<protein>
    <submittedName>
        <fullName evidence="2">Uncharacterized protein</fullName>
    </submittedName>
</protein>
<organism evidence="2 3">
    <name type="scientific">Vitrella brassicaformis (strain CCMP3155)</name>
    <dbReference type="NCBI Taxonomy" id="1169540"/>
    <lineage>
        <taxon>Eukaryota</taxon>
        <taxon>Sar</taxon>
        <taxon>Alveolata</taxon>
        <taxon>Colpodellida</taxon>
        <taxon>Vitrellaceae</taxon>
        <taxon>Vitrella</taxon>
    </lineage>
</organism>
<feature type="transmembrane region" description="Helical" evidence="1">
    <location>
        <begin position="55"/>
        <end position="74"/>
    </location>
</feature>
<evidence type="ECO:0000313" key="3">
    <source>
        <dbReference type="Proteomes" id="UP000041254"/>
    </source>
</evidence>
<dbReference type="Proteomes" id="UP000041254">
    <property type="component" value="Unassembled WGS sequence"/>
</dbReference>
<gene>
    <name evidence="2" type="ORF">Vbra_13367</name>
</gene>
<dbReference type="PhylomeDB" id="A0A0G4EUJ9"/>
<feature type="transmembrane region" description="Helical" evidence="1">
    <location>
        <begin position="86"/>
        <end position="110"/>
    </location>
</feature>
<dbReference type="AlphaFoldDB" id="A0A0G4EUJ9"/>
<evidence type="ECO:0000256" key="1">
    <source>
        <dbReference type="SAM" id="Phobius"/>
    </source>
</evidence>
<accession>A0A0G4EUJ9</accession>
<name>A0A0G4EUJ9_VITBC</name>
<sequence length="113" mass="12447">MAGQETQGGKKGPVQQQYVKPQLGGAHVINMKQVQLEDDVTADHSMLNCAKMSCVLSIFFPIIGCIAFCLNLDAKKGSERHKWARRCLYTALAAFTLVIILRVIILSLWLSGV</sequence>
<keyword evidence="3" id="KW-1185">Reference proteome</keyword>
<dbReference type="EMBL" id="CDMY01000315">
    <property type="protein sequence ID" value="CEM01980.1"/>
    <property type="molecule type" value="Genomic_DNA"/>
</dbReference>